<dbReference type="Proteomes" id="UP000564378">
    <property type="component" value="Unassembled WGS sequence"/>
</dbReference>
<comment type="caution">
    <text evidence="2">The sequence shown here is derived from an EMBL/GenBank/DDBJ whole genome shotgun (WGS) entry which is preliminary data.</text>
</comment>
<reference evidence="2 3" key="1">
    <citation type="submission" date="2020-08" db="EMBL/GenBank/DDBJ databases">
        <title>Draft genome sequence of Parasphingopyxis sp. GrpM-11.</title>
        <authorList>
            <person name="Oh J."/>
            <person name="Roh D.-H."/>
        </authorList>
    </citation>
    <scope>NUCLEOTIDE SEQUENCE [LARGE SCALE GENOMIC DNA]</scope>
    <source>
        <strain evidence="2 3">GrpM-11</strain>
    </source>
</reference>
<accession>A0A842HXS3</accession>
<feature type="chain" id="PRO_5032620674" description="Tetratricopeptide repeat protein" evidence="1">
    <location>
        <begin position="24"/>
        <end position="167"/>
    </location>
</feature>
<dbReference type="SUPFAM" id="SSF48452">
    <property type="entry name" value="TPR-like"/>
    <property type="match status" value="1"/>
</dbReference>
<evidence type="ECO:0008006" key="4">
    <source>
        <dbReference type="Google" id="ProtNLM"/>
    </source>
</evidence>
<name>A0A842HXS3_9SPHN</name>
<dbReference type="AlphaFoldDB" id="A0A842HXS3"/>
<organism evidence="2 3">
    <name type="scientific">Parasphingopyxis marina</name>
    <dbReference type="NCBI Taxonomy" id="2761622"/>
    <lineage>
        <taxon>Bacteria</taxon>
        <taxon>Pseudomonadati</taxon>
        <taxon>Pseudomonadota</taxon>
        <taxon>Alphaproteobacteria</taxon>
        <taxon>Sphingomonadales</taxon>
        <taxon>Sphingomonadaceae</taxon>
        <taxon>Parasphingopyxis</taxon>
    </lineage>
</organism>
<dbReference type="InterPro" id="IPR011990">
    <property type="entry name" value="TPR-like_helical_dom_sf"/>
</dbReference>
<sequence length="167" mass="17328">MRFSPTAIAVSLVLATVSSSVYGQRTDDDIDPQSIALVAEGRAALAAGENAQAADLIETALAVDARNRDGFVALAEVAQARELPGLAIRYYREALTIDPNDLAALEGQGRVLVSRGAIERARLNLSRIEALCESRCAEATALAAAIEAGPPATALAAQQATEEAVTP</sequence>
<keyword evidence="1" id="KW-0732">Signal</keyword>
<keyword evidence="3" id="KW-1185">Reference proteome</keyword>
<feature type="signal peptide" evidence="1">
    <location>
        <begin position="1"/>
        <end position="23"/>
    </location>
</feature>
<protein>
    <recommendedName>
        <fullName evidence="4">Tetratricopeptide repeat protein</fullName>
    </recommendedName>
</protein>
<proteinExistence type="predicted"/>
<dbReference type="SMART" id="SM00028">
    <property type="entry name" value="TPR"/>
    <property type="match status" value="2"/>
</dbReference>
<dbReference type="InterPro" id="IPR019734">
    <property type="entry name" value="TPR_rpt"/>
</dbReference>
<evidence type="ECO:0000256" key="1">
    <source>
        <dbReference type="SAM" id="SignalP"/>
    </source>
</evidence>
<evidence type="ECO:0000313" key="3">
    <source>
        <dbReference type="Proteomes" id="UP000564378"/>
    </source>
</evidence>
<dbReference type="RefSeq" id="WP_185801197.1">
    <property type="nucleotide sequence ID" value="NZ_JACJVJ010000002.1"/>
</dbReference>
<evidence type="ECO:0000313" key="2">
    <source>
        <dbReference type="EMBL" id="MBC2777896.1"/>
    </source>
</evidence>
<gene>
    <name evidence="2" type="ORF">H6P80_09705</name>
</gene>
<dbReference type="Gene3D" id="1.25.40.10">
    <property type="entry name" value="Tetratricopeptide repeat domain"/>
    <property type="match status" value="1"/>
</dbReference>
<dbReference type="EMBL" id="JACJVJ010000002">
    <property type="protein sequence ID" value="MBC2777896.1"/>
    <property type="molecule type" value="Genomic_DNA"/>
</dbReference>